<evidence type="ECO:0000313" key="2">
    <source>
        <dbReference type="EMBL" id="VDN16972.1"/>
    </source>
</evidence>
<evidence type="ECO:0000256" key="1">
    <source>
        <dbReference type="SAM" id="SignalP"/>
    </source>
</evidence>
<feature type="signal peptide" evidence="1">
    <location>
        <begin position="1"/>
        <end position="17"/>
    </location>
</feature>
<gene>
    <name evidence="2" type="ORF">DILT_LOCUS12803</name>
</gene>
<dbReference type="AlphaFoldDB" id="A0A3P7PA61"/>
<dbReference type="Proteomes" id="UP000281553">
    <property type="component" value="Unassembled WGS sequence"/>
</dbReference>
<feature type="chain" id="PRO_5018004552" evidence="1">
    <location>
        <begin position="18"/>
        <end position="201"/>
    </location>
</feature>
<dbReference type="EMBL" id="UYRU01067745">
    <property type="protein sequence ID" value="VDN16972.1"/>
    <property type="molecule type" value="Genomic_DNA"/>
</dbReference>
<accession>A0A3P7PA61</accession>
<evidence type="ECO:0000313" key="3">
    <source>
        <dbReference type="Proteomes" id="UP000281553"/>
    </source>
</evidence>
<keyword evidence="3" id="KW-1185">Reference proteome</keyword>
<keyword evidence="1" id="KW-0732">Signal</keyword>
<proteinExistence type="predicted"/>
<name>A0A3P7PA61_DIBLA</name>
<reference evidence="2 3" key="1">
    <citation type="submission" date="2018-11" db="EMBL/GenBank/DDBJ databases">
        <authorList>
            <consortium name="Pathogen Informatics"/>
        </authorList>
    </citation>
    <scope>NUCLEOTIDE SEQUENCE [LARGE SCALE GENOMIC DNA]</scope>
</reference>
<protein>
    <submittedName>
        <fullName evidence="2">Uncharacterized protein</fullName>
    </submittedName>
</protein>
<sequence length="201" mass="19740">MFLSNACLLFQLYAGSSDPVRPLPSGGDGGLFDTCATPTLAYSTGLFAVPTLGKVFFGAASTGTSGSTVGSGGLFGSASNTFVSNVFGLLGSSTGASSSGDLFSSTDSVSEGLVGAASGFGSPATFGSVNAAQANPLIFPIPSSPSAYTGSVGFPPVSRQSTSFGSSDAGGLSLGYVCFSHALSSSAFVEICNLVILTLTN</sequence>
<organism evidence="2 3">
    <name type="scientific">Dibothriocephalus latus</name>
    <name type="common">Fish tapeworm</name>
    <name type="synonym">Diphyllobothrium latum</name>
    <dbReference type="NCBI Taxonomy" id="60516"/>
    <lineage>
        <taxon>Eukaryota</taxon>
        <taxon>Metazoa</taxon>
        <taxon>Spiralia</taxon>
        <taxon>Lophotrochozoa</taxon>
        <taxon>Platyhelminthes</taxon>
        <taxon>Cestoda</taxon>
        <taxon>Eucestoda</taxon>
        <taxon>Diphyllobothriidea</taxon>
        <taxon>Diphyllobothriidae</taxon>
        <taxon>Dibothriocephalus</taxon>
    </lineage>
</organism>